<keyword evidence="8" id="KW-0175">Coiled coil</keyword>
<dbReference type="InterPro" id="IPR001245">
    <property type="entry name" value="Ser-Thr/Tyr_kinase_cat_dom"/>
</dbReference>
<feature type="coiled-coil region" evidence="8">
    <location>
        <begin position="471"/>
        <end position="517"/>
    </location>
</feature>
<evidence type="ECO:0000313" key="11">
    <source>
        <dbReference type="EMBL" id="PAA50644.1"/>
    </source>
</evidence>
<sequence length="545" mass="60272">GFEMSSTTDHQMVMVIQPDDIRRGHEQLGRGTYGTVYRGRWQGIDVAIKLFDAQRDVASLQKEMSLLARCQHPNIVRLFGVWLGPTEGERPSSAGSASDFACPYYVMELADSGTVADVVHNRPTVDYSIGLAFSWFLQCAKAVAYLHAHQPRPIIHRDLKSMNLLLFNAGRVLKVCDFGTVREQSTDMTSSKGTVAWMAPEILTNNRYSPSVDVYSLGMVMWEVLARSRPFKDMNSYSIMFHIHAGQRPPQFRDCPETLRNLLAACLHQEPSRRPPITGLVELLGLVAPRLPGYHDGLIEPQTEASFTVDGKVGSSAAGGVGEVGTSKDSRPMDEALIDADVEVTEDPPPPSMVIPEASPAPAAGASMSLRPLPKPRSRSGSKSPTPPSLRQQQQQQQQQQQNLQIPPLLVTNEPHLMPSLATPQEGSDQLQLMRVIWEELPVELLPPQALPGHTESEAIFAEHQRLLNEYTTEQMTLMRLTQEQKDLEQNLLQLVSREQLLELLELKQRLDELRRSQGGTSSATAAAVGPAQRSLSALELNFPS</sequence>
<keyword evidence="2" id="KW-0723">Serine/threonine-protein kinase</keyword>
<evidence type="ECO:0000256" key="2">
    <source>
        <dbReference type="ARBA" id="ARBA00022527"/>
    </source>
</evidence>
<dbReference type="AlphaFoldDB" id="A0A267DPP5"/>
<dbReference type="PROSITE" id="PS00108">
    <property type="entry name" value="PROTEIN_KINASE_ST"/>
    <property type="match status" value="1"/>
</dbReference>
<evidence type="ECO:0000256" key="4">
    <source>
        <dbReference type="ARBA" id="ARBA00022741"/>
    </source>
</evidence>
<evidence type="ECO:0000256" key="1">
    <source>
        <dbReference type="ARBA" id="ARBA00006529"/>
    </source>
</evidence>
<dbReference type="PANTHER" id="PTHR46716:SF1">
    <property type="entry name" value="MITOGEN-ACTIVATED PROTEIN KINASE KINASE KINASE 7"/>
    <property type="match status" value="1"/>
</dbReference>
<dbReference type="SUPFAM" id="SSF56112">
    <property type="entry name" value="Protein kinase-like (PK-like)"/>
    <property type="match status" value="1"/>
</dbReference>
<dbReference type="Gene3D" id="1.10.510.10">
    <property type="entry name" value="Transferase(Phosphotransferase) domain 1"/>
    <property type="match status" value="1"/>
</dbReference>
<feature type="compositionally biased region" description="Low complexity" evidence="9">
    <location>
        <begin position="392"/>
        <end position="402"/>
    </location>
</feature>
<keyword evidence="12" id="KW-1185">Reference proteome</keyword>
<dbReference type="Proteomes" id="UP000215902">
    <property type="component" value="Unassembled WGS sequence"/>
</dbReference>
<dbReference type="GO" id="GO:0019899">
    <property type="term" value="F:enzyme binding"/>
    <property type="evidence" value="ECO:0007669"/>
    <property type="project" value="UniProtKB-ARBA"/>
</dbReference>
<dbReference type="InterPro" id="IPR000719">
    <property type="entry name" value="Prot_kinase_dom"/>
</dbReference>
<dbReference type="InterPro" id="IPR008271">
    <property type="entry name" value="Ser/Thr_kinase_AS"/>
</dbReference>
<dbReference type="Gene3D" id="3.30.200.20">
    <property type="entry name" value="Phosphorylase Kinase, domain 1"/>
    <property type="match status" value="1"/>
</dbReference>
<feature type="domain" description="Protein kinase" evidence="10">
    <location>
        <begin position="22"/>
        <end position="291"/>
    </location>
</feature>
<accession>A0A267DPP5</accession>
<feature type="region of interest" description="Disordered" evidence="9">
    <location>
        <begin position="310"/>
        <end position="403"/>
    </location>
</feature>
<keyword evidence="3" id="KW-0808">Transferase</keyword>
<dbReference type="GO" id="GO:0006955">
    <property type="term" value="P:immune response"/>
    <property type="evidence" value="ECO:0007669"/>
    <property type="project" value="TreeGrafter"/>
</dbReference>
<protein>
    <recommendedName>
        <fullName evidence="10">Protein kinase domain-containing protein</fullName>
    </recommendedName>
</protein>
<keyword evidence="5" id="KW-0418">Kinase</keyword>
<dbReference type="STRING" id="282301.A0A267DPP5"/>
<dbReference type="OrthoDB" id="10261027at2759"/>
<feature type="compositionally biased region" description="Acidic residues" evidence="9">
    <location>
        <begin position="336"/>
        <end position="346"/>
    </location>
</feature>
<keyword evidence="6 7" id="KW-0067">ATP-binding</keyword>
<proteinExistence type="inferred from homology"/>
<evidence type="ECO:0000259" key="10">
    <source>
        <dbReference type="PROSITE" id="PS50011"/>
    </source>
</evidence>
<feature type="binding site" evidence="7">
    <location>
        <position position="49"/>
    </location>
    <ligand>
        <name>ATP</name>
        <dbReference type="ChEBI" id="CHEBI:30616"/>
    </ligand>
</feature>
<dbReference type="InterPro" id="IPR017441">
    <property type="entry name" value="Protein_kinase_ATP_BS"/>
</dbReference>
<evidence type="ECO:0000313" key="12">
    <source>
        <dbReference type="Proteomes" id="UP000215902"/>
    </source>
</evidence>
<evidence type="ECO:0000256" key="5">
    <source>
        <dbReference type="ARBA" id="ARBA00022777"/>
    </source>
</evidence>
<dbReference type="InterPro" id="IPR011009">
    <property type="entry name" value="Kinase-like_dom_sf"/>
</dbReference>
<name>A0A267DPP5_9PLAT</name>
<comment type="similarity">
    <text evidence="1">Belongs to the protein kinase superfamily. STE Ser/Thr protein kinase family. MAP kinase kinase kinase subfamily.</text>
</comment>
<evidence type="ECO:0000256" key="3">
    <source>
        <dbReference type="ARBA" id="ARBA00022679"/>
    </source>
</evidence>
<dbReference type="GO" id="GO:0004709">
    <property type="term" value="F:MAP kinase kinase kinase activity"/>
    <property type="evidence" value="ECO:0007669"/>
    <property type="project" value="TreeGrafter"/>
</dbReference>
<feature type="non-terminal residue" evidence="11">
    <location>
        <position position="1"/>
    </location>
</feature>
<reference evidence="11 12" key="1">
    <citation type="submission" date="2017-06" db="EMBL/GenBank/DDBJ databases">
        <title>A platform for efficient transgenesis in Macrostomum lignano, a flatworm model organism for stem cell research.</title>
        <authorList>
            <person name="Berezikov E."/>
        </authorList>
    </citation>
    <scope>NUCLEOTIDE SEQUENCE [LARGE SCALE GENOMIC DNA]</scope>
    <source>
        <strain evidence="11">DV1</strain>
        <tissue evidence="11">Whole organism</tissue>
    </source>
</reference>
<evidence type="ECO:0000256" key="9">
    <source>
        <dbReference type="SAM" id="MobiDB-lite"/>
    </source>
</evidence>
<dbReference type="GO" id="GO:0043123">
    <property type="term" value="P:positive regulation of canonical NF-kappaB signal transduction"/>
    <property type="evidence" value="ECO:0007669"/>
    <property type="project" value="TreeGrafter"/>
</dbReference>
<dbReference type="PANTHER" id="PTHR46716">
    <property type="entry name" value="MITOGEN-ACTIVATED PROTEIN KINASE KINASE KINASE 7"/>
    <property type="match status" value="1"/>
</dbReference>
<organism evidence="11 12">
    <name type="scientific">Macrostomum lignano</name>
    <dbReference type="NCBI Taxonomy" id="282301"/>
    <lineage>
        <taxon>Eukaryota</taxon>
        <taxon>Metazoa</taxon>
        <taxon>Spiralia</taxon>
        <taxon>Lophotrochozoa</taxon>
        <taxon>Platyhelminthes</taxon>
        <taxon>Rhabditophora</taxon>
        <taxon>Macrostomorpha</taxon>
        <taxon>Macrostomida</taxon>
        <taxon>Macrostomidae</taxon>
        <taxon>Macrostomum</taxon>
    </lineage>
</organism>
<evidence type="ECO:0000256" key="7">
    <source>
        <dbReference type="PROSITE-ProRule" id="PRU10141"/>
    </source>
</evidence>
<dbReference type="PROSITE" id="PS50011">
    <property type="entry name" value="PROTEIN_KINASE_DOM"/>
    <property type="match status" value="1"/>
</dbReference>
<dbReference type="GO" id="GO:0007254">
    <property type="term" value="P:JNK cascade"/>
    <property type="evidence" value="ECO:0007669"/>
    <property type="project" value="TreeGrafter"/>
</dbReference>
<evidence type="ECO:0000256" key="8">
    <source>
        <dbReference type="SAM" id="Coils"/>
    </source>
</evidence>
<feature type="compositionally biased region" description="Low complexity" evidence="9">
    <location>
        <begin position="356"/>
        <end position="372"/>
    </location>
</feature>
<evidence type="ECO:0000256" key="6">
    <source>
        <dbReference type="ARBA" id="ARBA00022840"/>
    </source>
</evidence>
<dbReference type="Pfam" id="PF07714">
    <property type="entry name" value="PK_Tyr_Ser-Thr"/>
    <property type="match status" value="1"/>
</dbReference>
<keyword evidence="4 7" id="KW-0547">Nucleotide-binding</keyword>
<dbReference type="EMBL" id="NIVC01003593">
    <property type="protein sequence ID" value="PAA50644.1"/>
    <property type="molecule type" value="Genomic_DNA"/>
</dbReference>
<dbReference type="GO" id="GO:0005524">
    <property type="term" value="F:ATP binding"/>
    <property type="evidence" value="ECO:0007669"/>
    <property type="project" value="UniProtKB-UniRule"/>
</dbReference>
<comment type="caution">
    <text evidence="11">The sequence shown here is derived from an EMBL/GenBank/DDBJ whole genome shotgun (WGS) entry which is preliminary data.</text>
</comment>
<gene>
    <name evidence="11" type="ORF">BOX15_Mlig025099g4</name>
</gene>
<dbReference type="SMART" id="SM00220">
    <property type="entry name" value="S_TKc"/>
    <property type="match status" value="1"/>
</dbReference>
<dbReference type="PROSITE" id="PS00107">
    <property type="entry name" value="PROTEIN_KINASE_ATP"/>
    <property type="match status" value="1"/>
</dbReference>